<evidence type="ECO:0000256" key="1">
    <source>
        <dbReference type="SAM" id="MobiDB-lite"/>
    </source>
</evidence>
<feature type="region of interest" description="Disordered" evidence="1">
    <location>
        <begin position="1"/>
        <end position="23"/>
    </location>
</feature>
<proteinExistence type="predicted"/>
<gene>
    <name evidence="2" type="ORF">HZH66_011050</name>
</gene>
<keyword evidence="3" id="KW-1185">Reference proteome</keyword>
<accession>A0A834MXE0</accession>
<protein>
    <submittedName>
        <fullName evidence="2">Uncharacterized protein</fullName>
    </submittedName>
</protein>
<dbReference type="EMBL" id="JACSEA010000013">
    <property type="protein sequence ID" value="KAF7386598.1"/>
    <property type="molecule type" value="Genomic_DNA"/>
</dbReference>
<evidence type="ECO:0000313" key="2">
    <source>
        <dbReference type="EMBL" id="KAF7386598.1"/>
    </source>
</evidence>
<feature type="region of interest" description="Disordered" evidence="1">
    <location>
        <begin position="35"/>
        <end position="83"/>
    </location>
</feature>
<sequence length="83" mass="10017">MHNWLSMGRRPDIPRTIAQSSHTYPTNVKSISLKLSNENRPVSKSFAKDDARKWKERKERRAAQRRMKDVSGYEERHTHWKRR</sequence>
<comment type="caution">
    <text evidence="2">The sequence shown here is derived from an EMBL/GenBank/DDBJ whole genome shotgun (WGS) entry which is preliminary data.</text>
</comment>
<name>A0A834MXE0_VESVU</name>
<feature type="compositionally biased region" description="Basic and acidic residues" evidence="1">
    <location>
        <begin position="46"/>
        <end position="77"/>
    </location>
</feature>
<dbReference type="Proteomes" id="UP000614350">
    <property type="component" value="Unassembled WGS sequence"/>
</dbReference>
<reference evidence="2" key="1">
    <citation type="journal article" date="2020" name="G3 (Bethesda)">
        <title>High-Quality Assemblies for Three Invasive Social Wasps from the &lt;i&gt;Vespula&lt;/i&gt; Genus.</title>
        <authorList>
            <person name="Harrop T.W.R."/>
            <person name="Guhlin J."/>
            <person name="McLaughlin G.M."/>
            <person name="Permina E."/>
            <person name="Stockwell P."/>
            <person name="Gilligan J."/>
            <person name="Le Lec M.F."/>
            <person name="Gruber M.A.M."/>
            <person name="Quinn O."/>
            <person name="Lovegrove M."/>
            <person name="Duncan E.J."/>
            <person name="Remnant E.J."/>
            <person name="Van Eeckhoven J."/>
            <person name="Graham B."/>
            <person name="Knapp R.A."/>
            <person name="Langford K.W."/>
            <person name="Kronenberg Z."/>
            <person name="Press M.O."/>
            <person name="Eacker S.M."/>
            <person name="Wilson-Rankin E.E."/>
            <person name="Purcell J."/>
            <person name="Lester P.J."/>
            <person name="Dearden P.K."/>
        </authorList>
    </citation>
    <scope>NUCLEOTIDE SEQUENCE</scope>
    <source>
        <strain evidence="2">Marl-1</strain>
    </source>
</reference>
<organism evidence="2 3">
    <name type="scientific">Vespula vulgaris</name>
    <name type="common">Yellow jacket</name>
    <name type="synonym">Wasp</name>
    <dbReference type="NCBI Taxonomy" id="7454"/>
    <lineage>
        <taxon>Eukaryota</taxon>
        <taxon>Metazoa</taxon>
        <taxon>Ecdysozoa</taxon>
        <taxon>Arthropoda</taxon>
        <taxon>Hexapoda</taxon>
        <taxon>Insecta</taxon>
        <taxon>Pterygota</taxon>
        <taxon>Neoptera</taxon>
        <taxon>Endopterygota</taxon>
        <taxon>Hymenoptera</taxon>
        <taxon>Apocrita</taxon>
        <taxon>Aculeata</taxon>
        <taxon>Vespoidea</taxon>
        <taxon>Vespidae</taxon>
        <taxon>Vespinae</taxon>
        <taxon>Vespula</taxon>
    </lineage>
</organism>
<dbReference type="AlphaFoldDB" id="A0A834MXE0"/>
<evidence type="ECO:0000313" key="3">
    <source>
        <dbReference type="Proteomes" id="UP000614350"/>
    </source>
</evidence>